<dbReference type="InterPro" id="IPR012332">
    <property type="entry name" value="Autotransporter_pectin_lyase_C"/>
</dbReference>
<dbReference type="InterPro" id="IPR005546">
    <property type="entry name" value="Autotransporte_beta"/>
</dbReference>
<keyword evidence="3" id="KW-1185">Reference proteome</keyword>
<accession>A0ABP9NAH0</accession>
<dbReference type="SUPFAM" id="SSF103515">
    <property type="entry name" value="Autotransporter"/>
    <property type="match status" value="1"/>
</dbReference>
<dbReference type="Pfam" id="PF03797">
    <property type="entry name" value="Autotransporter"/>
    <property type="match status" value="1"/>
</dbReference>
<feature type="domain" description="Autotransporter" evidence="1">
    <location>
        <begin position="646"/>
        <end position="923"/>
    </location>
</feature>
<gene>
    <name evidence="2" type="ORF">GCM10023261_12070</name>
</gene>
<sequence length="923" mass="100583">MMMMRASKNRLYSHVFTVAIFSFLPNIDVEARSSSLVSLSCDEGQLPYRCNDGAKHTISDKAYQFVTLPREKNGSNNSLISSAVIVAEEPNTVIQAMRVHVEGTDSVKGTYGVIALQGGKVVLGDSTFNNVSTGFKADNGTIEVNRGSIEASQVGVYAEKQGTSVLLTNTQIKIEGQGIGQEVALFSGADARIKMTGGSIDVTGAAALYVGSRGSTILDGVTITSQSQRTVDKENTNKEGKVAHTVLNVNPHGSLYLKDSNIMAADVGILRVGADFNVQSAVNQEEDILISRVNIEDSTMTVTGNKHGMHFDRNKENHEYEKAIVFLKKTIFEVPDGTAIYSKKSSSYIALTEGSKISGDLLLTAERGASVAVLASSSSLTGGTRVADDSIAELYLTEGSKWVLTKRKDINQQVLNGVMSSISFVKLSDSVIAFEPLGFQEYQILHIGKGAEEAYSAQDNARLYLNTHLNADGSLNNQKTDRLLIHGDVSGKTTVYVQFVEDSQKGMAGNGDSQSISLIQVSGKAAEDAFQLSSTYIALEGLPYQYYLHAYGPSSSLGKAQTAQRLVKGDGDFWDFRLESKYVQSVSVASVTSDSELSELKVKDVVPQVPTYLLLPNVLFHAGLVDISNQNQQLRTTRFVSGRLLENNEIPALFVRGYGGNYHYVSDLSAFEYGYAGNFDYHSVETGVLFKTIESAYSITSFGVTGTHGKLSLRPLDVEQSQKSTFNKWSVTAYGSMMHNAGFYVDAFLSYGLFKGDVLTHTWGKTAALTANPLNISLSAGKEFTTGDKGLVFDPQVQLIYQHLQFHKARDIDGFDIEMGKLDQLVMRIGGRLTKTLPASQEGRVISFNGKLHFAHGFREKQFVHFKDAFQLGAFGSFLEVGLGIHSHLSPKVTLRSDLIYQRKFTKAGFSGVRFSGGLRYHF</sequence>
<dbReference type="SUPFAM" id="SSF51126">
    <property type="entry name" value="Pectin lyase-like"/>
    <property type="match status" value="1"/>
</dbReference>
<dbReference type="Proteomes" id="UP001500864">
    <property type="component" value="Unassembled WGS sequence"/>
</dbReference>
<reference evidence="3" key="1">
    <citation type="journal article" date="2019" name="Int. J. Syst. Evol. Microbiol.">
        <title>The Global Catalogue of Microorganisms (GCM) 10K type strain sequencing project: providing services to taxonomists for standard genome sequencing and annotation.</title>
        <authorList>
            <consortium name="The Broad Institute Genomics Platform"/>
            <consortium name="The Broad Institute Genome Sequencing Center for Infectious Disease"/>
            <person name="Wu L."/>
            <person name="Ma J."/>
        </authorList>
    </citation>
    <scope>NUCLEOTIDE SEQUENCE [LARGE SCALE GENOMIC DNA]</scope>
    <source>
        <strain evidence="3">JCM 17712</strain>
    </source>
</reference>
<comment type="caution">
    <text evidence="2">The sequence shown here is derived from an EMBL/GenBank/DDBJ whole genome shotgun (WGS) entry which is preliminary data.</text>
</comment>
<evidence type="ECO:0000313" key="2">
    <source>
        <dbReference type="EMBL" id="GAA5109295.1"/>
    </source>
</evidence>
<name>A0ABP9NAH0_9HYPH</name>
<dbReference type="Gene3D" id="2.160.20.20">
    <property type="match status" value="1"/>
</dbReference>
<dbReference type="PROSITE" id="PS51208">
    <property type="entry name" value="AUTOTRANSPORTER"/>
    <property type="match status" value="1"/>
</dbReference>
<dbReference type="InterPro" id="IPR036709">
    <property type="entry name" value="Autotransporte_beta_dom_sf"/>
</dbReference>
<dbReference type="InterPro" id="IPR006315">
    <property type="entry name" value="OM_autotransptr_brl_dom"/>
</dbReference>
<dbReference type="SMART" id="SM00869">
    <property type="entry name" value="Autotransporter"/>
    <property type="match status" value="1"/>
</dbReference>
<dbReference type="InterPro" id="IPR011050">
    <property type="entry name" value="Pectin_lyase_fold/virulence"/>
</dbReference>
<evidence type="ECO:0000313" key="3">
    <source>
        <dbReference type="Proteomes" id="UP001500864"/>
    </source>
</evidence>
<evidence type="ECO:0000259" key="1">
    <source>
        <dbReference type="PROSITE" id="PS51208"/>
    </source>
</evidence>
<dbReference type="EMBL" id="BAABIZ010000014">
    <property type="protein sequence ID" value="GAA5109295.1"/>
    <property type="molecule type" value="Genomic_DNA"/>
</dbReference>
<organism evidence="2 3">
    <name type="scientific">Bartonella jaculi</name>
    <dbReference type="NCBI Taxonomy" id="686226"/>
    <lineage>
        <taxon>Bacteria</taxon>
        <taxon>Pseudomonadati</taxon>
        <taxon>Pseudomonadota</taxon>
        <taxon>Alphaproteobacteria</taxon>
        <taxon>Hyphomicrobiales</taxon>
        <taxon>Bartonellaceae</taxon>
        <taxon>Bartonella</taxon>
    </lineage>
</organism>
<proteinExistence type="predicted"/>
<dbReference type="Gene3D" id="2.40.128.130">
    <property type="entry name" value="Autotransporter beta-domain"/>
    <property type="match status" value="1"/>
</dbReference>
<protein>
    <recommendedName>
        <fullName evidence="1">Autotransporter domain-containing protein</fullName>
    </recommendedName>
</protein>
<dbReference type="NCBIfam" id="TIGR01414">
    <property type="entry name" value="autotrans_barl"/>
    <property type="match status" value="1"/>
</dbReference>